<reference evidence="1" key="2">
    <citation type="submission" date="2002-04" db="EMBL/GenBank/DDBJ databases">
        <authorList>
            <person name="El-Sayed N.M."/>
            <person name="Khalak H."/>
            <person name="Adams M.D."/>
        </authorList>
    </citation>
    <scope>NUCLEOTIDE SEQUENCE</scope>
    <source>
        <strain evidence="1">GUTat10.1</strain>
    </source>
</reference>
<evidence type="ECO:0000313" key="1">
    <source>
        <dbReference type="EMBL" id="AAX80059.1"/>
    </source>
</evidence>
<accession>Q581P4</accession>
<reference evidence="1" key="3">
    <citation type="submission" date="2005-04" db="EMBL/GenBank/DDBJ databases">
        <authorList>
            <person name="Haas B."/>
            <person name="Blandin G."/>
            <person name="El-Sayed N."/>
        </authorList>
    </citation>
    <scope>NUCLEOTIDE SEQUENCE</scope>
    <source>
        <strain evidence="1">GUTat10.1</strain>
    </source>
</reference>
<protein>
    <submittedName>
        <fullName evidence="1">Uncharacterized protein</fullName>
    </submittedName>
</protein>
<organism evidence="1">
    <name type="scientific">Trypanosoma brucei</name>
    <dbReference type="NCBI Taxonomy" id="5691"/>
    <lineage>
        <taxon>Eukaryota</taxon>
        <taxon>Discoba</taxon>
        <taxon>Euglenozoa</taxon>
        <taxon>Kinetoplastea</taxon>
        <taxon>Metakinetoplastina</taxon>
        <taxon>Trypanosomatida</taxon>
        <taxon>Trypanosomatidae</taxon>
        <taxon>Trypanosoma</taxon>
    </lineage>
</organism>
<gene>
    <name evidence="1" type="ORF">Tb04.30K5.50</name>
</gene>
<dbReference type="EMBL" id="AC091781">
    <property type="protein sequence ID" value="AAX80059.1"/>
    <property type="molecule type" value="Genomic_DNA"/>
</dbReference>
<reference evidence="1" key="1">
    <citation type="submission" date="2001-06" db="EMBL/GenBank/DDBJ databases">
        <authorList>
            <person name="Ghedin E."/>
            <person name="Blandin G."/>
            <person name="Bartholomeu D."/>
            <person name="Caler E."/>
            <person name="Haas B."/>
            <person name="Hannick L."/>
            <person name="Shallom J."/>
            <person name="Hou L."/>
            <person name="Djikeng A."/>
            <person name="Feldblyum T."/>
            <person name="Hostetler J."/>
            <person name="Johnson J."/>
            <person name="Jones K."/>
            <person name="Koo H.L."/>
            <person name="Larkin C."/>
            <person name="Pai G."/>
            <person name="Peterson J."/>
            <person name="Khalak H.G."/>
            <person name="Salzberg S."/>
            <person name="Simpson A.J."/>
            <person name="Tallon L."/>
            <person name="Van Aken S."/>
            <person name="Wanless D."/>
            <person name="White O."/>
            <person name="Wortman J."/>
            <person name="Fraser C.M."/>
            <person name="El-Sayed N.M.A."/>
        </authorList>
    </citation>
    <scope>NUCLEOTIDE SEQUENCE</scope>
    <source>
        <strain evidence="1">GUTat10.1</strain>
    </source>
</reference>
<name>Q581P4_9TRYP</name>
<sequence>MGKQEQKQKIVLRSQICIEVVQQHRIQNKFKQKEEGKKTKTKEKR</sequence>
<dbReference type="AlphaFoldDB" id="Q581P4"/>
<proteinExistence type="predicted"/>